<evidence type="ECO:0000313" key="2">
    <source>
        <dbReference type="EMBL" id="RDD66512.1"/>
    </source>
</evidence>
<feature type="compositionally biased region" description="Low complexity" evidence="1">
    <location>
        <begin position="55"/>
        <end position="77"/>
    </location>
</feature>
<name>A0A369TNS8_9RHOB</name>
<protein>
    <submittedName>
        <fullName evidence="2">DUF2934 domain-containing protein</fullName>
    </submittedName>
</protein>
<dbReference type="Proteomes" id="UP000253977">
    <property type="component" value="Unassembled WGS sequence"/>
</dbReference>
<dbReference type="AlphaFoldDB" id="A0A369TNS8"/>
<evidence type="ECO:0000313" key="3">
    <source>
        <dbReference type="Proteomes" id="UP000253977"/>
    </source>
</evidence>
<feature type="compositionally biased region" description="Basic residues" evidence="1">
    <location>
        <begin position="78"/>
        <end position="89"/>
    </location>
</feature>
<dbReference type="Pfam" id="PF11154">
    <property type="entry name" value="DUF2934"/>
    <property type="match status" value="1"/>
</dbReference>
<proteinExistence type="predicted"/>
<reference evidence="2 3" key="1">
    <citation type="submission" date="2018-07" db="EMBL/GenBank/DDBJ databases">
        <title>Thalassococcus profundi sp. nov., a marine bacterium isolated from deep seawater of Okinawa Trough.</title>
        <authorList>
            <person name="Yu M."/>
        </authorList>
    </citation>
    <scope>NUCLEOTIDE SEQUENCE [LARGE SCALE GENOMIC DNA]</scope>
    <source>
        <strain evidence="2 3">WRAS1</strain>
    </source>
</reference>
<accession>A0A369TNS8</accession>
<keyword evidence="3" id="KW-1185">Reference proteome</keyword>
<dbReference type="OrthoDB" id="9811127at2"/>
<evidence type="ECO:0000256" key="1">
    <source>
        <dbReference type="SAM" id="MobiDB-lite"/>
    </source>
</evidence>
<organism evidence="2 3">
    <name type="scientific">Thalassococcus profundi</name>
    <dbReference type="NCBI Taxonomy" id="2282382"/>
    <lineage>
        <taxon>Bacteria</taxon>
        <taxon>Pseudomonadati</taxon>
        <taxon>Pseudomonadota</taxon>
        <taxon>Alphaproteobacteria</taxon>
        <taxon>Rhodobacterales</taxon>
        <taxon>Roseobacteraceae</taxon>
        <taxon>Thalassococcus</taxon>
    </lineage>
</organism>
<feature type="region of interest" description="Disordered" evidence="1">
    <location>
        <begin position="43"/>
        <end position="89"/>
    </location>
</feature>
<sequence length="89" mass="9445">MPTPRIDDTQIAQAAYFLWLDEGQPDGRADAHWMQAVEALKATAPKPKVRKPRAKAAAAPKKAATPNKAAAAGAKTSKVTKPRKAARTA</sequence>
<dbReference type="EMBL" id="QPMK01000005">
    <property type="protein sequence ID" value="RDD66512.1"/>
    <property type="molecule type" value="Genomic_DNA"/>
</dbReference>
<dbReference type="InterPro" id="IPR021327">
    <property type="entry name" value="DUF2934"/>
</dbReference>
<comment type="caution">
    <text evidence="2">The sequence shown here is derived from an EMBL/GenBank/DDBJ whole genome shotgun (WGS) entry which is preliminary data.</text>
</comment>
<gene>
    <name evidence="2" type="ORF">DU478_08675</name>
</gene>
<dbReference type="RefSeq" id="WP_114510562.1">
    <property type="nucleotide sequence ID" value="NZ_QPMK01000005.1"/>
</dbReference>